<organism evidence="2 3">
    <name type="scientific">Pleurodeles waltl</name>
    <name type="common">Iberian ribbed newt</name>
    <dbReference type="NCBI Taxonomy" id="8319"/>
    <lineage>
        <taxon>Eukaryota</taxon>
        <taxon>Metazoa</taxon>
        <taxon>Chordata</taxon>
        <taxon>Craniata</taxon>
        <taxon>Vertebrata</taxon>
        <taxon>Euteleostomi</taxon>
        <taxon>Amphibia</taxon>
        <taxon>Batrachia</taxon>
        <taxon>Caudata</taxon>
        <taxon>Salamandroidea</taxon>
        <taxon>Salamandridae</taxon>
        <taxon>Pleurodelinae</taxon>
        <taxon>Pleurodeles</taxon>
    </lineage>
</organism>
<feature type="compositionally biased region" description="Polar residues" evidence="1">
    <location>
        <begin position="115"/>
        <end position="129"/>
    </location>
</feature>
<proteinExistence type="predicted"/>
<accession>A0AAV7MYJ7</accession>
<sequence length="129" mass="14519">MNAKLEILDIDSESLSMQAVTIKGCKIQKRAKPILLINVYLRTHTRGNKVNLMAFCEALGDSICKFGLHEILITRDFKILELDDPTDIKLRCVSEKNRVTPLHRVKESHGEELVTDTTKASGSTNPKQE</sequence>
<evidence type="ECO:0000313" key="2">
    <source>
        <dbReference type="EMBL" id="KAJ1108262.1"/>
    </source>
</evidence>
<evidence type="ECO:0000256" key="1">
    <source>
        <dbReference type="SAM" id="MobiDB-lite"/>
    </source>
</evidence>
<protein>
    <submittedName>
        <fullName evidence="2">Uncharacterized protein</fullName>
    </submittedName>
</protein>
<evidence type="ECO:0000313" key="3">
    <source>
        <dbReference type="Proteomes" id="UP001066276"/>
    </source>
</evidence>
<feature type="region of interest" description="Disordered" evidence="1">
    <location>
        <begin position="104"/>
        <end position="129"/>
    </location>
</feature>
<dbReference type="AlphaFoldDB" id="A0AAV7MYJ7"/>
<reference evidence="2" key="1">
    <citation type="journal article" date="2022" name="bioRxiv">
        <title>Sequencing and chromosome-scale assembly of the giantPleurodeles waltlgenome.</title>
        <authorList>
            <person name="Brown T."/>
            <person name="Elewa A."/>
            <person name="Iarovenko S."/>
            <person name="Subramanian E."/>
            <person name="Araus A.J."/>
            <person name="Petzold A."/>
            <person name="Susuki M."/>
            <person name="Suzuki K.-i.T."/>
            <person name="Hayashi T."/>
            <person name="Toyoda A."/>
            <person name="Oliveira C."/>
            <person name="Osipova E."/>
            <person name="Leigh N.D."/>
            <person name="Simon A."/>
            <person name="Yun M.H."/>
        </authorList>
    </citation>
    <scope>NUCLEOTIDE SEQUENCE</scope>
    <source>
        <strain evidence="2">20211129_DDA</strain>
        <tissue evidence="2">Liver</tissue>
    </source>
</reference>
<dbReference type="EMBL" id="JANPWB010000013">
    <property type="protein sequence ID" value="KAJ1108262.1"/>
    <property type="molecule type" value="Genomic_DNA"/>
</dbReference>
<keyword evidence="3" id="KW-1185">Reference proteome</keyword>
<comment type="caution">
    <text evidence="2">The sequence shown here is derived from an EMBL/GenBank/DDBJ whole genome shotgun (WGS) entry which is preliminary data.</text>
</comment>
<name>A0AAV7MYJ7_PLEWA</name>
<dbReference type="Proteomes" id="UP001066276">
    <property type="component" value="Chromosome 9"/>
</dbReference>
<gene>
    <name evidence="2" type="ORF">NDU88_005642</name>
</gene>